<name>A0A1E4RB41_9BACI</name>
<dbReference type="EMBL" id="MECQ01000001">
    <property type="protein sequence ID" value="ODV57700.1"/>
    <property type="molecule type" value="Genomic_DNA"/>
</dbReference>
<dbReference type="OrthoDB" id="2456459at2"/>
<evidence type="ECO:0000313" key="2">
    <source>
        <dbReference type="Proteomes" id="UP000094784"/>
    </source>
</evidence>
<dbReference type="AlphaFoldDB" id="A0A1E4RB41"/>
<evidence type="ECO:0000313" key="1">
    <source>
        <dbReference type="EMBL" id="ODV57700.1"/>
    </source>
</evidence>
<accession>A0A1E4RB41</accession>
<reference evidence="1 2" key="1">
    <citation type="submission" date="2016-09" db="EMBL/GenBank/DDBJ databases">
        <title>Draft genome sequence of the soil isolate, Lysinibacillus fusiformis M5, a potential hypoxanthine producer.</title>
        <authorList>
            <person name="Gallegos-Monterrosa R."/>
            <person name="Maroti G."/>
            <person name="Balint B."/>
            <person name="Kovacs A.T."/>
        </authorList>
    </citation>
    <scope>NUCLEOTIDE SEQUENCE [LARGE SCALE GENOMIC DNA]</scope>
    <source>
        <strain evidence="1 2">M5</strain>
    </source>
</reference>
<dbReference type="Proteomes" id="UP000094784">
    <property type="component" value="Unassembled WGS sequence"/>
</dbReference>
<sequence>MNQLDKVKGILVDSVITNNFASSVLNDEEKKMLQSIYNFLEPLPKNDLFEVGKWEEADTEYILRVGEALSLSNYTANSFPEQSWSSVVKQWEQLVKAFETNSKTLFHMKSLY</sequence>
<protein>
    <submittedName>
        <fullName evidence="1">Uncharacterized protein</fullName>
    </submittedName>
</protein>
<gene>
    <name evidence="1" type="ORF">BG258_09445</name>
</gene>
<proteinExistence type="predicted"/>
<comment type="caution">
    <text evidence="1">The sequence shown here is derived from an EMBL/GenBank/DDBJ whole genome shotgun (WGS) entry which is preliminary data.</text>
</comment>
<organism evidence="1 2">
    <name type="scientific">Lysinibacillus fusiformis</name>
    <dbReference type="NCBI Taxonomy" id="28031"/>
    <lineage>
        <taxon>Bacteria</taxon>
        <taxon>Bacillati</taxon>
        <taxon>Bacillota</taxon>
        <taxon>Bacilli</taxon>
        <taxon>Bacillales</taxon>
        <taxon>Bacillaceae</taxon>
        <taxon>Lysinibacillus</taxon>
    </lineage>
</organism>